<feature type="transmembrane region" description="Helical" evidence="1">
    <location>
        <begin position="741"/>
        <end position="766"/>
    </location>
</feature>
<dbReference type="AlphaFoldDB" id="A0A7N2LJ39"/>
<dbReference type="InterPro" id="IPR026960">
    <property type="entry name" value="RVT-Znf"/>
</dbReference>
<reference evidence="3" key="2">
    <citation type="submission" date="2021-01" db="UniProtKB">
        <authorList>
            <consortium name="EnsemblPlants"/>
        </authorList>
    </citation>
    <scope>IDENTIFICATION</scope>
</reference>
<keyword evidence="1" id="KW-1133">Transmembrane helix</keyword>
<keyword evidence="1" id="KW-0472">Membrane</keyword>
<dbReference type="EnsemblPlants" id="QL04p090358:mrna">
    <property type="protein sequence ID" value="QL04p090358:mrna"/>
    <property type="gene ID" value="QL04p090358"/>
</dbReference>
<evidence type="ECO:0000256" key="1">
    <source>
        <dbReference type="SAM" id="Phobius"/>
    </source>
</evidence>
<evidence type="ECO:0000313" key="3">
    <source>
        <dbReference type="EnsemblPlants" id="QL04p090358:mrna"/>
    </source>
</evidence>
<accession>A0A7N2LJ39</accession>
<dbReference type="Gramene" id="QL04p090358:mrna">
    <property type="protein sequence ID" value="QL04p090358:mrna"/>
    <property type="gene ID" value="QL04p090358"/>
</dbReference>
<organism evidence="3 4">
    <name type="scientific">Quercus lobata</name>
    <name type="common">Valley oak</name>
    <dbReference type="NCBI Taxonomy" id="97700"/>
    <lineage>
        <taxon>Eukaryota</taxon>
        <taxon>Viridiplantae</taxon>
        <taxon>Streptophyta</taxon>
        <taxon>Embryophyta</taxon>
        <taxon>Tracheophyta</taxon>
        <taxon>Spermatophyta</taxon>
        <taxon>Magnoliopsida</taxon>
        <taxon>eudicotyledons</taxon>
        <taxon>Gunneridae</taxon>
        <taxon>Pentapetalae</taxon>
        <taxon>rosids</taxon>
        <taxon>fabids</taxon>
        <taxon>Fagales</taxon>
        <taxon>Fagaceae</taxon>
        <taxon>Quercus</taxon>
    </lineage>
</organism>
<reference evidence="3 4" key="1">
    <citation type="journal article" date="2016" name="G3 (Bethesda)">
        <title>First Draft Assembly and Annotation of the Genome of a California Endemic Oak Quercus lobata Nee (Fagaceae).</title>
        <authorList>
            <person name="Sork V.L."/>
            <person name="Fitz-Gibbon S.T."/>
            <person name="Puiu D."/>
            <person name="Crepeau M."/>
            <person name="Gugger P.F."/>
            <person name="Sherman R."/>
            <person name="Stevens K."/>
            <person name="Langley C.H."/>
            <person name="Pellegrini M."/>
            <person name="Salzberg S.L."/>
        </authorList>
    </citation>
    <scope>NUCLEOTIDE SEQUENCE [LARGE SCALE GENOMIC DNA]</scope>
    <source>
        <strain evidence="3 4">cv. SW786</strain>
    </source>
</reference>
<dbReference type="InParanoid" id="A0A7N2LJ39"/>
<name>A0A7N2LJ39_QUELO</name>
<dbReference type="Pfam" id="PF13966">
    <property type="entry name" value="zf-RVT"/>
    <property type="match status" value="1"/>
</dbReference>
<evidence type="ECO:0000259" key="2">
    <source>
        <dbReference type="Pfam" id="PF13966"/>
    </source>
</evidence>
<evidence type="ECO:0000313" key="4">
    <source>
        <dbReference type="Proteomes" id="UP000594261"/>
    </source>
</evidence>
<sequence>MNKGEQGKVSGSSKLLVNILYSWVYPLGTRLLEGMKRMGGIHCFFIESKLFQLVVEEGGNIFALRIFEQGKYFMKSVFMGKSAALWLKKNIEHTVIGVNPKQFFTLREGDTAYTLQRGSNSFGQFLLVSELKVGRLRRFVIIPEGKEKHGWKVFGLELRKMLEPNQYAFGDLGHAKFIPQAQKRNSVFHPSRSFVKIVKSLMQAKGGIQSFHKTKDVGQNIIDEVMGKNNRIGQRKQQQCLRNNLNIRWWMVRWVTAWYNIREGKGGEREEHQFGFNLSEKLPVQNKTRFPFSFSLNSNKTENGKGHDVRDSRWTGKGLIVEVAENGKRPLSSTPNPDGLGENPMVCPIGLVTPVEILRSDDDEGSLLVYQLQVVSPVRVMQTDDVGVLSNHQSCDPPVGVSGCTESPPTMVFNSSSDRNSILSSNMLSGGLISKGEEVNSSYSKELLSLPREVMLLEDAADFSVGFGETKLFDCLSLQIIALSALTNSAELEVIEVLSIETKLDISRWVKHRIPSFSKLVGLSMTQHEKLCIALLQRLETKMEAANELHRKATGCPLEASDRVEIWMFLGGWRNRSVKGHYGVGLWKSINQGWPSFSRHILYDIGDGSRVKFWQDRWGVHVRELEALSSFMETIYGSSIRGFGKDKMCWIPSKAKGFLVKDYYKILASPTIFGFPWRSIWKQKIPSRVAFFVWSAALGKCLTIDNLRKRKVWILDWCYMCKSNGESVDHLFLHCPVAMDLWSMVLSLFGVSWVMPPTVLGLLGCWQGNSHQLRKRPKVLYSK</sequence>
<proteinExistence type="predicted"/>
<dbReference type="Proteomes" id="UP000594261">
    <property type="component" value="Chromosome 4"/>
</dbReference>
<feature type="domain" description="Reverse transcriptase zinc-binding" evidence="2">
    <location>
        <begin position="658"/>
        <end position="742"/>
    </location>
</feature>
<keyword evidence="1" id="KW-0812">Transmembrane</keyword>
<keyword evidence="4" id="KW-1185">Reference proteome</keyword>
<protein>
    <recommendedName>
        <fullName evidence="2">Reverse transcriptase zinc-binding domain-containing protein</fullName>
    </recommendedName>
</protein>
<dbReference type="EMBL" id="LRBV02000004">
    <property type="status" value="NOT_ANNOTATED_CDS"/>
    <property type="molecule type" value="Genomic_DNA"/>
</dbReference>